<dbReference type="Proteomes" id="UP001327459">
    <property type="component" value="Chromosome"/>
</dbReference>
<accession>A0ABZ0YX21</accession>
<feature type="transmembrane region" description="Helical" evidence="1">
    <location>
        <begin position="47"/>
        <end position="72"/>
    </location>
</feature>
<reference evidence="2 3" key="1">
    <citation type="submission" date="2023-11" db="EMBL/GenBank/DDBJ databases">
        <title>MicrobeMod: A computational toolkit for identifying prokaryotic methylation and restriction-modification with nanopore sequencing.</title>
        <authorList>
            <person name="Crits-Christoph A."/>
            <person name="Kang S.C."/>
            <person name="Lee H."/>
            <person name="Ostrov N."/>
        </authorList>
    </citation>
    <scope>NUCLEOTIDE SEQUENCE [LARGE SCALE GENOMIC DNA]</scope>
    <source>
        <strain evidence="2 3">ATCC 49870</strain>
    </source>
</reference>
<sequence>MKDLLFFDKMLTPKFITVIYWLLLAGVVIGGIGMMFANYGGMSFGSFMAGLLTIVFGAIGVRIWCELMIVLFKMNEALQDLRHK</sequence>
<evidence type="ECO:0000313" key="3">
    <source>
        <dbReference type="Proteomes" id="UP001327459"/>
    </source>
</evidence>
<evidence type="ECO:0000313" key="2">
    <source>
        <dbReference type="EMBL" id="WQH16726.1"/>
    </source>
</evidence>
<proteinExistence type="predicted"/>
<dbReference type="Pfam" id="PF14110">
    <property type="entry name" value="DUF4282"/>
    <property type="match status" value="1"/>
</dbReference>
<keyword evidence="1" id="KW-1133">Transmembrane helix</keyword>
<evidence type="ECO:0000256" key="1">
    <source>
        <dbReference type="SAM" id="Phobius"/>
    </source>
</evidence>
<keyword evidence="3" id="KW-1185">Reference proteome</keyword>
<dbReference type="EMBL" id="CP140153">
    <property type="protein sequence ID" value="WQH16726.1"/>
    <property type="molecule type" value="Genomic_DNA"/>
</dbReference>
<organism evidence="2 3">
    <name type="scientific">Guyparkeria halophila</name>
    <dbReference type="NCBI Taxonomy" id="47960"/>
    <lineage>
        <taxon>Bacteria</taxon>
        <taxon>Pseudomonadati</taxon>
        <taxon>Pseudomonadota</taxon>
        <taxon>Gammaproteobacteria</taxon>
        <taxon>Chromatiales</taxon>
        <taxon>Thioalkalibacteraceae</taxon>
        <taxon>Guyparkeria</taxon>
    </lineage>
</organism>
<protein>
    <submittedName>
        <fullName evidence="2">DUF4282 domain-containing protein</fullName>
    </submittedName>
</protein>
<dbReference type="InterPro" id="IPR025557">
    <property type="entry name" value="DUF4282"/>
</dbReference>
<name>A0ABZ0YX21_9GAMM</name>
<gene>
    <name evidence="2" type="ORF">SR882_02155</name>
</gene>
<feature type="transmembrane region" description="Helical" evidence="1">
    <location>
        <begin position="20"/>
        <end position="41"/>
    </location>
</feature>
<keyword evidence="1" id="KW-0812">Transmembrane</keyword>
<dbReference type="RefSeq" id="WP_322521715.1">
    <property type="nucleotide sequence ID" value="NZ_CP140153.1"/>
</dbReference>
<keyword evidence="1" id="KW-0472">Membrane</keyword>